<dbReference type="RefSeq" id="WP_125869721.1">
    <property type="nucleotide sequence ID" value="NZ_FMYP01000003.1"/>
</dbReference>
<evidence type="ECO:0000313" key="2">
    <source>
        <dbReference type="Proteomes" id="UP000199452"/>
    </source>
</evidence>
<accession>A0A1G6GQ84</accession>
<reference evidence="1 2" key="1">
    <citation type="submission" date="2016-09" db="EMBL/GenBank/DDBJ databases">
        <authorList>
            <person name="Capua I."/>
            <person name="De Benedictis P."/>
            <person name="Joannis T."/>
            <person name="Lombin L.H."/>
            <person name="Cattoli G."/>
        </authorList>
    </citation>
    <scope>NUCLEOTIDE SEQUENCE [LARGE SCALE GENOMIC DNA]</scope>
    <source>
        <strain evidence="1 2">A7P-90m</strain>
    </source>
</reference>
<evidence type="ECO:0000313" key="1">
    <source>
        <dbReference type="EMBL" id="SDB84118.1"/>
    </source>
</evidence>
<dbReference type="AlphaFoldDB" id="A0A1G6GQ84"/>
<proteinExistence type="predicted"/>
<dbReference type="OrthoDB" id="1034328at2"/>
<dbReference type="Proteomes" id="UP000199452">
    <property type="component" value="Unassembled WGS sequence"/>
</dbReference>
<dbReference type="Pfam" id="PF07661">
    <property type="entry name" value="MORN_2"/>
    <property type="match status" value="4"/>
</dbReference>
<sequence length="266" mass="30504">MKIYITTITVLLFSATITLGQNIPTNTNLRDEKGRKQGVWCKLYKNGEPAYTAKFKDDIPTDTLKRYTEKGTLKVVMIFDNTGKIATTTYLHPNGKRAAEGIFIGQQKDGIWKYYTPDTTILMIEQYAKGKLNGIRKRFYTTGEIMEELSFSNGIKNGVWTTYFPNGRYKYSGVYKEGKLNGEMKTFYSNGRLVSEGNYKNGLKEGEWQFYNENGDPTQKVVYRNGIGNNKDKLDRKQTEQLLELEKNIGKIEEPSAEKVMEQMGY</sequence>
<dbReference type="Gene3D" id="2.20.110.10">
    <property type="entry name" value="Histone H3 K4-specific methyltransferase SET7/9 N-terminal domain"/>
    <property type="match status" value="3"/>
</dbReference>
<dbReference type="SUPFAM" id="SSF82185">
    <property type="entry name" value="Histone H3 K4-specific methyltransferase SET7/9 N-terminal domain"/>
    <property type="match status" value="2"/>
</dbReference>
<dbReference type="EMBL" id="FMYP01000003">
    <property type="protein sequence ID" value="SDB84118.1"/>
    <property type="molecule type" value="Genomic_DNA"/>
</dbReference>
<gene>
    <name evidence="1" type="ORF">SAMN05216323_100314</name>
</gene>
<name>A0A1G6GQ84_9BACT</name>
<dbReference type="STRING" id="1640674.SAMN05216323_100314"/>
<dbReference type="PANTHER" id="PTHR33706">
    <property type="entry name" value="MORN VARIANT REPEAT PROTEIN"/>
    <property type="match status" value="1"/>
</dbReference>
<dbReference type="InterPro" id="IPR011652">
    <property type="entry name" value="MORN_2"/>
</dbReference>
<organism evidence="1 2">
    <name type="scientific">Williamwhitmania taraxaci</name>
    <dbReference type="NCBI Taxonomy" id="1640674"/>
    <lineage>
        <taxon>Bacteria</taxon>
        <taxon>Pseudomonadati</taxon>
        <taxon>Bacteroidota</taxon>
        <taxon>Bacteroidia</taxon>
        <taxon>Bacteroidales</taxon>
        <taxon>Williamwhitmaniaceae</taxon>
        <taxon>Williamwhitmania</taxon>
    </lineage>
</organism>
<keyword evidence="2" id="KW-1185">Reference proteome</keyword>
<dbReference type="PANTHER" id="PTHR33706:SF1">
    <property type="entry name" value="TPR REPEAT PROTEIN"/>
    <property type="match status" value="1"/>
</dbReference>
<protein>
    <submittedName>
        <fullName evidence="1">Antitoxin component YwqK of the YwqJK toxin-antitoxin module</fullName>
    </submittedName>
</protein>